<keyword evidence="2 6" id="KW-0732">Signal</keyword>
<evidence type="ECO:0000313" key="8">
    <source>
        <dbReference type="EMBL" id="SUO96317.1"/>
    </source>
</evidence>
<dbReference type="AlphaFoldDB" id="A0A380MY04"/>
<dbReference type="InterPro" id="IPR007450">
    <property type="entry name" value="BamE_dom"/>
</dbReference>
<dbReference type="PROSITE" id="PS51123">
    <property type="entry name" value="OMPA_2"/>
    <property type="match status" value="1"/>
</dbReference>
<dbReference type="PROSITE" id="PS51257">
    <property type="entry name" value="PROKAR_LIPOPROTEIN"/>
    <property type="match status" value="1"/>
</dbReference>
<reference evidence="8 9" key="1">
    <citation type="submission" date="2018-06" db="EMBL/GenBank/DDBJ databases">
        <authorList>
            <consortium name="Pathogen Informatics"/>
            <person name="Doyle S."/>
        </authorList>
    </citation>
    <scope>NUCLEOTIDE SEQUENCE [LARGE SCALE GENOMIC DNA]</scope>
    <source>
        <strain evidence="8 9">NCTC13337</strain>
    </source>
</reference>
<dbReference type="CDD" id="cd07185">
    <property type="entry name" value="OmpA_C-like"/>
    <property type="match status" value="1"/>
</dbReference>
<dbReference type="Pfam" id="PF00691">
    <property type="entry name" value="OmpA"/>
    <property type="match status" value="1"/>
</dbReference>
<evidence type="ECO:0000256" key="1">
    <source>
        <dbReference type="ARBA" id="ARBA00004442"/>
    </source>
</evidence>
<evidence type="ECO:0000313" key="9">
    <source>
        <dbReference type="Proteomes" id="UP000254601"/>
    </source>
</evidence>
<dbReference type="GO" id="GO:0009279">
    <property type="term" value="C:cell outer membrane"/>
    <property type="evidence" value="ECO:0007669"/>
    <property type="project" value="UniProtKB-SubCell"/>
</dbReference>
<dbReference type="GO" id="GO:0015288">
    <property type="term" value="F:porin activity"/>
    <property type="evidence" value="ECO:0007669"/>
    <property type="project" value="InterPro"/>
</dbReference>
<evidence type="ECO:0000256" key="5">
    <source>
        <dbReference type="PROSITE-ProRule" id="PRU00473"/>
    </source>
</evidence>
<evidence type="ECO:0000256" key="6">
    <source>
        <dbReference type="SAM" id="SignalP"/>
    </source>
</evidence>
<evidence type="ECO:0000256" key="2">
    <source>
        <dbReference type="ARBA" id="ARBA00022729"/>
    </source>
</evidence>
<evidence type="ECO:0000256" key="3">
    <source>
        <dbReference type="ARBA" id="ARBA00023136"/>
    </source>
</evidence>
<dbReference type="InterPro" id="IPR037873">
    <property type="entry name" value="BamE-like"/>
</dbReference>
<dbReference type="Gene3D" id="3.30.1330.60">
    <property type="entry name" value="OmpA-like domain"/>
    <property type="match status" value="1"/>
</dbReference>
<feature type="signal peptide" evidence="6">
    <location>
        <begin position="1"/>
        <end position="24"/>
    </location>
</feature>
<accession>A0A380MY04</accession>
<gene>
    <name evidence="8" type="primary">ompA_2</name>
    <name evidence="8" type="ORF">NCTC13337_01803</name>
</gene>
<evidence type="ECO:0000256" key="4">
    <source>
        <dbReference type="ARBA" id="ARBA00023237"/>
    </source>
</evidence>
<dbReference type="InterPro" id="IPR002368">
    <property type="entry name" value="OmpA"/>
</dbReference>
<sequence>MKLHFSLLAIVIFLTACSTGTVIQANGSPKGDLVWPKSDSVQMDYHKGTFPNLENLSNIREGVTREQLYNLIGRPHFSEGFHVREWDYLFYFNTPGIGDNGVSTCEFKVLFDKELYARNFYWKPINPVDGVCPPFEKEKSKYSLSADALFAFDKSGLDDIRKQGRRELDNLVNKLKSFTELNKITVTGYADRLGAESYNLVLSQARAETVAEYLIRLGVPAEKITAEGLGESNPIVTCHQSDRALLINCLAPNRRVIVDIDGFKVLK</sequence>
<feature type="domain" description="OmpA-like" evidence="7">
    <location>
        <begin position="137"/>
        <end position="264"/>
    </location>
</feature>
<dbReference type="PANTHER" id="PTHR30329">
    <property type="entry name" value="STATOR ELEMENT OF FLAGELLAR MOTOR COMPLEX"/>
    <property type="match status" value="1"/>
</dbReference>
<dbReference type="InterPro" id="IPR036737">
    <property type="entry name" value="OmpA-like_sf"/>
</dbReference>
<name>A0A380MY04_9GAMM</name>
<dbReference type="OrthoDB" id="1149075at2"/>
<keyword evidence="4" id="KW-0998">Cell outer membrane</keyword>
<protein>
    <submittedName>
        <fullName evidence="8">Outer membrane protein II</fullName>
    </submittedName>
</protein>
<dbReference type="InterPro" id="IPR050330">
    <property type="entry name" value="Bact_OuterMem_StrucFunc"/>
</dbReference>
<dbReference type="SUPFAM" id="SSF103088">
    <property type="entry name" value="OmpA-like"/>
    <property type="match status" value="1"/>
</dbReference>
<feature type="chain" id="PRO_5016954362" evidence="6">
    <location>
        <begin position="25"/>
        <end position="267"/>
    </location>
</feature>
<dbReference type="Pfam" id="PF04355">
    <property type="entry name" value="BamE"/>
    <property type="match status" value="1"/>
</dbReference>
<comment type="subcellular location">
    <subcellularLocation>
        <location evidence="1">Cell outer membrane</location>
    </subcellularLocation>
</comment>
<organism evidence="8 9">
    <name type="scientific">Suttonella ornithocola</name>
    <dbReference type="NCBI Taxonomy" id="279832"/>
    <lineage>
        <taxon>Bacteria</taxon>
        <taxon>Pseudomonadati</taxon>
        <taxon>Pseudomonadota</taxon>
        <taxon>Gammaproteobacteria</taxon>
        <taxon>Cardiobacteriales</taxon>
        <taxon>Cardiobacteriaceae</taxon>
        <taxon>Suttonella</taxon>
    </lineage>
</organism>
<dbReference type="PANTHER" id="PTHR30329:SF21">
    <property type="entry name" value="LIPOPROTEIN YIAD-RELATED"/>
    <property type="match status" value="1"/>
</dbReference>
<dbReference type="InterPro" id="IPR006664">
    <property type="entry name" value="OMP_bac"/>
</dbReference>
<keyword evidence="9" id="KW-1185">Reference proteome</keyword>
<dbReference type="EMBL" id="UHIC01000001">
    <property type="protein sequence ID" value="SUO96317.1"/>
    <property type="molecule type" value="Genomic_DNA"/>
</dbReference>
<dbReference type="PRINTS" id="PR01022">
    <property type="entry name" value="OUTRMMBRANEA"/>
</dbReference>
<keyword evidence="3 5" id="KW-0472">Membrane</keyword>
<dbReference type="Gene3D" id="3.30.1450.10">
    <property type="match status" value="1"/>
</dbReference>
<evidence type="ECO:0000259" key="7">
    <source>
        <dbReference type="PROSITE" id="PS51123"/>
    </source>
</evidence>
<proteinExistence type="predicted"/>
<dbReference type="RefSeq" id="WP_072577172.1">
    <property type="nucleotide sequence ID" value="NZ_LWHB01000140.1"/>
</dbReference>
<dbReference type="Proteomes" id="UP000254601">
    <property type="component" value="Unassembled WGS sequence"/>
</dbReference>
<dbReference type="PRINTS" id="PR01021">
    <property type="entry name" value="OMPADOMAIN"/>
</dbReference>
<dbReference type="InterPro" id="IPR006665">
    <property type="entry name" value="OmpA-like"/>
</dbReference>